<dbReference type="Proteomes" id="UP001500740">
    <property type="component" value="Unassembled WGS sequence"/>
</dbReference>
<evidence type="ECO:0000313" key="3">
    <source>
        <dbReference type="EMBL" id="GAA0465101.1"/>
    </source>
</evidence>
<sequence>MGENMMDLFGKLKKMINSAAFILLSAAVLINLSGLLGFINGTIVYLTTTILVTLSIIVLFIYQRNTLNDVKKMKGKLKRMREGIYTDAVSFNRFSINQEIQDDLNGLSKDVQNSLHYVQDHALTIQKFSYLLKEDAEKTVHHLYDLSIEIADSAQGDLQAYEDFISSVHSHLQFQSEFSSDTTLIKYKLDKVKDLEKNRQSEVISITVTLSDLFETIEQQSRELSHISEELMKQIERFYKQPSK</sequence>
<feature type="transmembrane region" description="Helical" evidence="2">
    <location>
        <begin position="45"/>
        <end position="62"/>
    </location>
</feature>
<proteinExistence type="predicted"/>
<dbReference type="EMBL" id="BAAACZ010000017">
    <property type="protein sequence ID" value="GAA0465101.1"/>
    <property type="molecule type" value="Genomic_DNA"/>
</dbReference>
<evidence type="ECO:0000256" key="2">
    <source>
        <dbReference type="SAM" id="Phobius"/>
    </source>
</evidence>
<accession>A0ABP3JXD9</accession>
<organism evidence="3 4">
    <name type="scientific">Alkalibacillus silvisoli</name>
    <dbReference type="NCBI Taxonomy" id="392823"/>
    <lineage>
        <taxon>Bacteria</taxon>
        <taxon>Bacillati</taxon>
        <taxon>Bacillota</taxon>
        <taxon>Bacilli</taxon>
        <taxon>Bacillales</taxon>
        <taxon>Bacillaceae</taxon>
        <taxon>Alkalibacillus</taxon>
    </lineage>
</organism>
<keyword evidence="4" id="KW-1185">Reference proteome</keyword>
<name>A0ABP3JXD9_9BACI</name>
<feature type="coiled-coil region" evidence="1">
    <location>
        <begin position="210"/>
        <end position="237"/>
    </location>
</feature>
<evidence type="ECO:0000313" key="4">
    <source>
        <dbReference type="Proteomes" id="UP001500740"/>
    </source>
</evidence>
<keyword evidence="1" id="KW-0175">Coiled coil</keyword>
<feature type="transmembrane region" description="Helical" evidence="2">
    <location>
        <begin position="20"/>
        <end position="39"/>
    </location>
</feature>
<keyword evidence="2" id="KW-0812">Transmembrane</keyword>
<keyword evidence="2" id="KW-0472">Membrane</keyword>
<gene>
    <name evidence="3" type="ORF">GCM10008935_21130</name>
</gene>
<reference evidence="4" key="1">
    <citation type="journal article" date="2019" name="Int. J. Syst. Evol. Microbiol.">
        <title>The Global Catalogue of Microorganisms (GCM) 10K type strain sequencing project: providing services to taxonomists for standard genome sequencing and annotation.</title>
        <authorList>
            <consortium name="The Broad Institute Genomics Platform"/>
            <consortium name="The Broad Institute Genome Sequencing Center for Infectious Disease"/>
            <person name="Wu L."/>
            <person name="Ma J."/>
        </authorList>
    </citation>
    <scope>NUCLEOTIDE SEQUENCE [LARGE SCALE GENOMIC DNA]</scope>
    <source>
        <strain evidence="4">JCM 14193</strain>
    </source>
</reference>
<comment type="caution">
    <text evidence="3">The sequence shown here is derived from an EMBL/GenBank/DDBJ whole genome shotgun (WGS) entry which is preliminary data.</text>
</comment>
<keyword evidence="2" id="KW-1133">Transmembrane helix</keyword>
<protein>
    <submittedName>
        <fullName evidence="3">Uncharacterized protein</fullName>
    </submittedName>
</protein>
<evidence type="ECO:0000256" key="1">
    <source>
        <dbReference type="SAM" id="Coils"/>
    </source>
</evidence>